<gene>
    <name evidence="1" type="ORF">DSO57_1007951</name>
</gene>
<reference evidence="1" key="1">
    <citation type="submission" date="2022-04" db="EMBL/GenBank/DDBJ databases">
        <title>Genome of the entomopathogenic fungus Entomophthora muscae.</title>
        <authorList>
            <person name="Elya C."/>
            <person name="Lovett B.R."/>
            <person name="Lee E."/>
            <person name="Macias A.M."/>
            <person name="Hajek A.E."/>
            <person name="De Bivort B.L."/>
            <person name="Kasson M.T."/>
            <person name="De Fine Licht H.H."/>
            <person name="Stajich J.E."/>
        </authorList>
    </citation>
    <scope>NUCLEOTIDE SEQUENCE</scope>
    <source>
        <strain evidence="1">Berkeley</strain>
    </source>
</reference>
<evidence type="ECO:0000313" key="2">
    <source>
        <dbReference type="Proteomes" id="UP001165960"/>
    </source>
</evidence>
<name>A0ACC2SW37_9FUNG</name>
<organism evidence="1 2">
    <name type="scientific">Entomophthora muscae</name>
    <dbReference type="NCBI Taxonomy" id="34485"/>
    <lineage>
        <taxon>Eukaryota</taxon>
        <taxon>Fungi</taxon>
        <taxon>Fungi incertae sedis</taxon>
        <taxon>Zoopagomycota</taxon>
        <taxon>Entomophthoromycotina</taxon>
        <taxon>Entomophthoromycetes</taxon>
        <taxon>Entomophthorales</taxon>
        <taxon>Entomophthoraceae</taxon>
        <taxon>Entomophthora</taxon>
    </lineage>
</organism>
<dbReference type="EMBL" id="QTSX02004284">
    <property type="protein sequence ID" value="KAJ9066609.1"/>
    <property type="molecule type" value="Genomic_DNA"/>
</dbReference>
<keyword evidence="2" id="KW-1185">Reference proteome</keyword>
<comment type="caution">
    <text evidence="1">The sequence shown here is derived from an EMBL/GenBank/DDBJ whole genome shotgun (WGS) entry which is preliminary data.</text>
</comment>
<protein>
    <submittedName>
        <fullName evidence="1">Uncharacterized protein</fullName>
    </submittedName>
</protein>
<proteinExistence type="predicted"/>
<dbReference type="Proteomes" id="UP001165960">
    <property type="component" value="Unassembled WGS sequence"/>
</dbReference>
<accession>A0ACC2SW37</accession>
<evidence type="ECO:0000313" key="1">
    <source>
        <dbReference type="EMBL" id="KAJ9066609.1"/>
    </source>
</evidence>
<sequence>MNKLGVVISWELPRSWAGGLFGFRCVPSSRPCSITGLVLLFLLLPHPGRWPAAVCLWLSSCRPSPCPMGVPLPVLLGFGVQPRLGSGFPIPLVCGCTGCRFAPGLLGGAGVFFRLGVGVFFAFVCPSLPLPFPRGPANLYPALFLITLLI</sequence>